<feature type="compositionally biased region" description="Basic and acidic residues" evidence="1">
    <location>
        <begin position="227"/>
        <end position="242"/>
    </location>
</feature>
<organism evidence="3 4">
    <name type="scientific">Pandoravirus inopinatum</name>
    <dbReference type="NCBI Taxonomy" id="1605721"/>
    <lineage>
        <taxon>Viruses</taxon>
        <taxon>Pandoravirus</taxon>
    </lineage>
</organism>
<dbReference type="Proteomes" id="UP000202511">
    <property type="component" value="Segment"/>
</dbReference>
<feature type="compositionally biased region" description="Basic and acidic residues" evidence="1">
    <location>
        <begin position="1"/>
        <end position="28"/>
    </location>
</feature>
<dbReference type="GeneID" id="23463102"/>
<feature type="region of interest" description="Disordered" evidence="1">
    <location>
        <begin position="1"/>
        <end position="36"/>
    </location>
</feature>
<accession>A0A0B5J8G1</accession>
<dbReference type="KEGG" id="vg:23463102"/>
<sequence length="278" mass="30615">MPHWRDGGRWPTSEHARALPFRPRDRAQRPPCKIGADVTSATVHPLWKGNRQKRRAKHLASLSLFFPFFSFFTVNQLQIGGGGGGGEEKKENANEKTGAADGWARAQKRRGVFPKDATSKRDRTPCALSKKARSHAAPDGETARGEKRPLARGMGGGATAGPGICDRSHDNHTEHTDAILDRPDPPLLGTHARFYFYHHALGAVVTATAARSALQCARTKGKKKADARRERVHDKRKREGGEPTRPIDGAHCRQAKKKRRAQVPKEAVPFFLPRATAV</sequence>
<feature type="compositionally biased region" description="Basic residues" evidence="1">
    <location>
        <begin position="253"/>
        <end position="262"/>
    </location>
</feature>
<dbReference type="RefSeq" id="YP_009120420.1">
    <property type="nucleotide sequence ID" value="NC_026440.1"/>
</dbReference>
<feature type="compositionally biased region" description="Basic and acidic residues" evidence="1">
    <location>
        <begin position="136"/>
        <end position="149"/>
    </location>
</feature>
<name>A0A0B5J8G1_9VIRU</name>
<keyword evidence="2" id="KW-1133">Transmembrane helix</keyword>
<evidence type="ECO:0000256" key="2">
    <source>
        <dbReference type="SAM" id="Phobius"/>
    </source>
</evidence>
<feature type="compositionally biased region" description="Basic and acidic residues" evidence="1">
    <location>
        <begin position="166"/>
        <end position="184"/>
    </location>
</feature>
<feature type="region of interest" description="Disordered" evidence="1">
    <location>
        <begin position="219"/>
        <end position="267"/>
    </location>
</feature>
<feature type="transmembrane region" description="Helical" evidence="2">
    <location>
        <begin position="59"/>
        <end position="79"/>
    </location>
</feature>
<keyword evidence="2" id="KW-0472">Membrane</keyword>
<reference evidence="3 4" key="1">
    <citation type="journal article" date="2015" name="Parasitol. Res.">
        <title>Viruses in close associations with free-living amoebae.</title>
        <authorList>
            <person name="Scheid P."/>
        </authorList>
    </citation>
    <scope>NUCLEOTIDE SEQUENCE [LARGE SCALE GENOMIC DNA]</scope>
    <source>
        <strain evidence="3">KlaHel</strain>
    </source>
</reference>
<feature type="region of interest" description="Disordered" evidence="1">
    <location>
        <begin position="80"/>
        <end position="185"/>
    </location>
</feature>
<evidence type="ECO:0000313" key="4">
    <source>
        <dbReference type="Proteomes" id="UP000202511"/>
    </source>
</evidence>
<evidence type="ECO:0000313" key="3">
    <source>
        <dbReference type="EMBL" id="AJF98185.1"/>
    </source>
</evidence>
<keyword evidence="2" id="KW-0812">Transmembrane</keyword>
<evidence type="ECO:0000256" key="1">
    <source>
        <dbReference type="SAM" id="MobiDB-lite"/>
    </source>
</evidence>
<protein>
    <submittedName>
        <fullName evidence="3">VLTF3-like transcription factor</fullName>
    </submittedName>
</protein>
<dbReference type="EMBL" id="KP136319">
    <property type="protein sequence ID" value="AJF98185.1"/>
    <property type="molecule type" value="Genomic_DNA"/>
</dbReference>
<proteinExistence type="predicted"/>